<evidence type="ECO:0000313" key="3">
    <source>
        <dbReference type="EMBL" id="GJQ11948.1"/>
    </source>
</evidence>
<feature type="region of interest" description="Disordered" evidence="1">
    <location>
        <begin position="22"/>
        <end position="64"/>
    </location>
</feature>
<comment type="caution">
    <text evidence="2">The sequence shown here is derived from an EMBL/GenBank/DDBJ whole genome shotgun (WGS) entry which is preliminary data.</text>
</comment>
<feature type="compositionally biased region" description="Polar residues" evidence="1">
    <location>
        <begin position="48"/>
        <end position="64"/>
    </location>
</feature>
<name>A0A9C7UNL2_9RHOD</name>
<accession>A0A9C7UNL2</accession>
<feature type="region of interest" description="Disordered" evidence="1">
    <location>
        <begin position="248"/>
        <end position="278"/>
    </location>
</feature>
<evidence type="ECO:0000313" key="4">
    <source>
        <dbReference type="Proteomes" id="UP001061958"/>
    </source>
</evidence>
<dbReference type="OrthoDB" id="6060at2759"/>
<keyword evidence="4" id="KW-1185">Reference proteome</keyword>
<evidence type="ECO:0000256" key="1">
    <source>
        <dbReference type="SAM" id="MobiDB-lite"/>
    </source>
</evidence>
<reference evidence="2" key="2">
    <citation type="submission" date="2022-01" db="EMBL/GenBank/DDBJ databases">
        <authorList>
            <person name="Hirooka S."/>
            <person name="Miyagishima S.Y."/>
        </authorList>
    </citation>
    <scope>NUCLEOTIDE SEQUENCE</scope>
    <source>
        <strain evidence="2">NBRC 102759</strain>
    </source>
</reference>
<feature type="compositionally biased region" description="Polar residues" evidence="1">
    <location>
        <begin position="261"/>
        <end position="278"/>
    </location>
</feature>
<dbReference type="AlphaFoldDB" id="A0A9C7UNL2"/>
<proteinExistence type="predicted"/>
<reference evidence="2" key="1">
    <citation type="journal article" date="2022" name="Proc. Natl. Acad. Sci. U.S.A.">
        <title>Life cycle and functional genomics of the unicellular red alga Galdieria for elucidating algal and plant evolution and industrial use.</title>
        <authorList>
            <person name="Hirooka S."/>
            <person name="Itabashi T."/>
            <person name="Ichinose T.M."/>
            <person name="Onuma R."/>
            <person name="Fujiwara T."/>
            <person name="Yamashita S."/>
            <person name="Jong L.W."/>
            <person name="Tomita R."/>
            <person name="Iwane A.H."/>
            <person name="Miyagishima S.Y."/>
        </authorList>
    </citation>
    <scope>NUCLEOTIDE SEQUENCE</scope>
    <source>
        <strain evidence="2">NBRC 102759</strain>
    </source>
</reference>
<organism evidence="2 4">
    <name type="scientific">Galdieria partita</name>
    <dbReference type="NCBI Taxonomy" id="83374"/>
    <lineage>
        <taxon>Eukaryota</taxon>
        <taxon>Rhodophyta</taxon>
        <taxon>Bangiophyceae</taxon>
        <taxon>Galdieriales</taxon>
        <taxon>Galdieriaceae</taxon>
        <taxon>Galdieria</taxon>
    </lineage>
</organism>
<feature type="compositionally biased region" description="Basic and acidic residues" evidence="1">
    <location>
        <begin position="248"/>
        <end position="257"/>
    </location>
</feature>
<gene>
    <name evidence="2" type="ORF">GpartN1_g1263.t1</name>
    <name evidence="3" type="ORF">GpartN1_g3739.t1</name>
</gene>
<dbReference type="EMBL" id="BQMJ01000009">
    <property type="protein sequence ID" value="GJQ09472.1"/>
    <property type="molecule type" value="Genomic_DNA"/>
</dbReference>
<dbReference type="EMBL" id="BQMJ01000028">
    <property type="protein sequence ID" value="GJQ11948.1"/>
    <property type="molecule type" value="Genomic_DNA"/>
</dbReference>
<sequence length="347" mass="39212">MPDASVSSLVYKLATLQKKNQRDADQNCTTVSQGRLPREPSPALLESNPYTSHNNSKANSWSTLTYNSERKRRATLPDFLEEATTATITGTPNYGSSWFMNICESCGAVHDGLYGSGRFCSKHCAKGVGARCKWNMVKANTSHSKEEYQYVSEANTEKRTSESGKTLQDTKAVNSCDPLRRLCLLAENEKKLLASEDESKPEMETKLKKRLYKYQLWLLEQQRNCYVVDNLPKGTDCVSVVIDDSQELEKDASDRNLPHSKASQWSEGPVRTNLSTTSSYEEPTIGIIQEHGEFSVQNLLNNPTESFESSSCTSLHDRQWRLPPFTTLEKAAEQGDRKFALRKWNRR</sequence>
<evidence type="ECO:0000313" key="2">
    <source>
        <dbReference type="EMBL" id="GJQ09472.1"/>
    </source>
</evidence>
<protein>
    <submittedName>
        <fullName evidence="2">Uncharacterized protein</fullName>
    </submittedName>
</protein>
<dbReference type="Proteomes" id="UP001061958">
    <property type="component" value="Unassembled WGS sequence"/>
</dbReference>